<evidence type="ECO:0000259" key="5">
    <source>
        <dbReference type="PROSITE" id="PS50011"/>
    </source>
</evidence>
<dbReference type="Pfam" id="PF00069">
    <property type="entry name" value="Pkinase"/>
    <property type="match status" value="1"/>
</dbReference>
<keyword evidence="2" id="KW-0808">Transferase</keyword>
<feature type="binding site" evidence="4">
    <location>
        <position position="106"/>
    </location>
    <ligand>
        <name>ATP</name>
        <dbReference type="ChEBI" id="CHEBI:30616"/>
    </ligand>
</feature>
<dbReference type="PROSITE" id="PS00107">
    <property type="entry name" value="PROTEIN_KINASE_ATP"/>
    <property type="match status" value="1"/>
</dbReference>
<feature type="domain" description="Protein kinase" evidence="5">
    <location>
        <begin position="79"/>
        <end position="335"/>
    </location>
</feature>
<organism evidence="6">
    <name type="scientific">Arcella intermedia</name>
    <dbReference type="NCBI Taxonomy" id="1963864"/>
    <lineage>
        <taxon>Eukaryota</taxon>
        <taxon>Amoebozoa</taxon>
        <taxon>Tubulinea</taxon>
        <taxon>Elardia</taxon>
        <taxon>Arcellinida</taxon>
        <taxon>Sphaerothecina</taxon>
        <taxon>Arcellidae</taxon>
        <taxon>Arcella</taxon>
    </lineage>
</organism>
<evidence type="ECO:0000256" key="4">
    <source>
        <dbReference type="PROSITE-ProRule" id="PRU10141"/>
    </source>
</evidence>
<dbReference type="InterPro" id="IPR017441">
    <property type="entry name" value="Protein_kinase_ATP_BS"/>
</dbReference>
<proteinExistence type="predicted"/>
<dbReference type="InterPro" id="IPR000719">
    <property type="entry name" value="Prot_kinase_dom"/>
</dbReference>
<dbReference type="PROSITE" id="PS50011">
    <property type="entry name" value="PROTEIN_KINASE_DOM"/>
    <property type="match status" value="1"/>
</dbReference>
<keyword evidence="2" id="KW-0418">Kinase</keyword>
<dbReference type="InterPro" id="IPR051681">
    <property type="entry name" value="Ser/Thr_Kinases-Pseudokinases"/>
</dbReference>
<sequence length="335" mass="37431">MFKDGKDSCIDSNHLKSGSSGTVTYDKKDPGKYVSKFYFSNVPIGPTFTFEVLVPDSLPETSTTNPPTAPRENLELENCELQERIGEGEFAEVYTANFHNTVVAVKLFKNKFKRDIHRLVETEVNKLAQLRHPNVIQYMGTIVFQNRPGIVMEKMKMSLDDVLVENNEISIQTKKKIFIDIAQALCFIHSLPNSYHGDLKPANVLLNGEITNASTIVVKLCDFSQARIRFAVTSSISSATTIYTPRYAAPELSLGLSKTSAIDIFSFGILIWESLTGETPFLNEENVCKAICGGDRPSVKNFDKNVSNLLTAMWQGKPDQRPSISTVLQKMKEIF</sequence>
<evidence type="ECO:0000313" key="6">
    <source>
        <dbReference type="EMBL" id="NDV33551.1"/>
    </source>
</evidence>
<name>A0A6B2L9E3_9EUKA</name>
<keyword evidence="3 4" id="KW-0067">ATP-binding</keyword>
<dbReference type="AlphaFoldDB" id="A0A6B2L9E3"/>
<dbReference type="GO" id="GO:0004674">
    <property type="term" value="F:protein serine/threonine kinase activity"/>
    <property type="evidence" value="ECO:0007669"/>
    <property type="project" value="TreeGrafter"/>
</dbReference>
<dbReference type="GO" id="GO:0005524">
    <property type="term" value="F:ATP binding"/>
    <property type="evidence" value="ECO:0007669"/>
    <property type="project" value="UniProtKB-UniRule"/>
</dbReference>
<protein>
    <recommendedName>
        <fullName evidence="5">Protein kinase domain-containing protein</fullName>
    </recommendedName>
</protein>
<evidence type="ECO:0000256" key="1">
    <source>
        <dbReference type="ARBA" id="ARBA00022741"/>
    </source>
</evidence>
<dbReference type="InterPro" id="IPR011009">
    <property type="entry name" value="Kinase-like_dom_sf"/>
</dbReference>
<dbReference type="PANTHER" id="PTHR44329">
    <property type="entry name" value="SERINE/THREONINE-PROTEIN KINASE TNNI3K-RELATED"/>
    <property type="match status" value="1"/>
</dbReference>
<evidence type="ECO:0000256" key="3">
    <source>
        <dbReference type="ARBA" id="ARBA00022840"/>
    </source>
</evidence>
<dbReference type="EMBL" id="GIBP01004582">
    <property type="protein sequence ID" value="NDV33551.1"/>
    <property type="molecule type" value="Transcribed_RNA"/>
</dbReference>
<dbReference type="Gene3D" id="1.10.510.10">
    <property type="entry name" value="Transferase(Phosphotransferase) domain 1"/>
    <property type="match status" value="1"/>
</dbReference>
<accession>A0A6B2L9E3</accession>
<dbReference type="SUPFAM" id="SSF56112">
    <property type="entry name" value="Protein kinase-like (PK-like)"/>
    <property type="match status" value="1"/>
</dbReference>
<dbReference type="SMART" id="SM00220">
    <property type="entry name" value="S_TKc"/>
    <property type="match status" value="1"/>
</dbReference>
<dbReference type="PANTHER" id="PTHR44329:SF298">
    <property type="entry name" value="MIXED LINEAGE KINASE DOMAIN-LIKE PROTEIN"/>
    <property type="match status" value="1"/>
</dbReference>
<evidence type="ECO:0000256" key="2">
    <source>
        <dbReference type="ARBA" id="ARBA00022777"/>
    </source>
</evidence>
<keyword evidence="1 4" id="KW-0547">Nucleotide-binding</keyword>
<reference evidence="6" key="1">
    <citation type="journal article" date="2020" name="J. Eukaryot. Microbiol.">
        <title>De novo Sequencing, Assembly and Annotation of the Transcriptome for the Free-Living Testate Amoeba Arcella intermedia.</title>
        <authorList>
            <person name="Ribeiro G.M."/>
            <person name="Porfirio-Sousa A.L."/>
            <person name="Maurer-Alcala X.X."/>
            <person name="Katz L.A."/>
            <person name="Lahr D.J.G."/>
        </authorList>
    </citation>
    <scope>NUCLEOTIDE SEQUENCE</scope>
</reference>